<protein>
    <submittedName>
        <fullName evidence="2">Uncharacterized protein</fullName>
    </submittedName>
</protein>
<evidence type="ECO:0000313" key="2">
    <source>
        <dbReference type="EMBL" id="KAK3348403.1"/>
    </source>
</evidence>
<dbReference type="Proteomes" id="UP001278500">
    <property type="component" value="Unassembled WGS sequence"/>
</dbReference>
<dbReference type="GeneID" id="87866257"/>
<feature type="transmembrane region" description="Helical" evidence="1">
    <location>
        <begin position="62"/>
        <end position="83"/>
    </location>
</feature>
<keyword evidence="1" id="KW-1133">Transmembrane helix</keyword>
<dbReference type="RefSeq" id="XP_062683485.1">
    <property type="nucleotide sequence ID" value="XM_062829103.1"/>
</dbReference>
<accession>A0AAE0JIB8</accession>
<reference evidence="2" key="1">
    <citation type="journal article" date="2023" name="Mol. Phylogenet. Evol.">
        <title>Genome-scale phylogeny and comparative genomics of the fungal order Sordariales.</title>
        <authorList>
            <person name="Hensen N."/>
            <person name="Bonometti L."/>
            <person name="Westerberg I."/>
            <person name="Brannstrom I.O."/>
            <person name="Guillou S."/>
            <person name="Cros-Aarteil S."/>
            <person name="Calhoun S."/>
            <person name="Haridas S."/>
            <person name="Kuo A."/>
            <person name="Mondo S."/>
            <person name="Pangilinan J."/>
            <person name="Riley R."/>
            <person name="LaButti K."/>
            <person name="Andreopoulos B."/>
            <person name="Lipzen A."/>
            <person name="Chen C."/>
            <person name="Yan M."/>
            <person name="Daum C."/>
            <person name="Ng V."/>
            <person name="Clum A."/>
            <person name="Steindorff A."/>
            <person name="Ohm R.A."/>
            <person name="Martin F."/>
            <person name="Silar P."/>
            <person name="Natvig D.O."/>
            <person name="Lalanne C."/>
            <person name="Gautier V."/>
            <person name="Ament-Velasquez S.L."/>
            <person name="Kruys A."/>
            <person name="Hutchinson M.I."/>
            <person name="Powell A.J."/>
            <person name="Barry K."/>
            <person name="Miller A.N."/>
            <person name="Grigoriev I.V."/>
            <person name="Debuchy R."/>
            <person name="Gladieux P."/>
            <person name="Hiltunen Thoren M."/>
            <person name="Johannesson H."/>
        </authorList>
    </citation>
    <scope>NUCLEOTIDE SEQUENCE</scope>
    <source>
        <strain evidence="2">CBS 560.94</strain>
    </source>
</reference>
<keyword evidence="1" id="KW-0472">Membrane</keyword>
<organism evidence="2 3">
    <name type="scientific">Neurospora tetraspora</name>
    <dbReference type="NCBI Taxonomy" id="94610"/>
    <lineage>
        <taxon>Eukaryota</taxon>
        <taxon>Fungi</taxon>
        <taxon>Dikarya</taxon>
        <taxon>Ascomycota</taxon>
        <taxon>Pezizomycotina</taxon>
        <taxon>Sordariomycetes</taxon>
        <taxon>Sordariomycetidae</taxon>
        <taxon>Sordariales</taxon>
        <taxon>Sordariaceae</taxon>
        <taxon>Neurospora</taxon>
    </lineage>
</organism>
<keyword evidence="3" id="KW-1185">Reference proteome</keyword>
<dbReference type="EMBL" id="JAUEPP010000003">
    <property type="protein sequence ID" value="KAK3348403.1"/>
    <property type="molecule type" value="Genomic_DNA"/>
</dbReference>
<proteinExistence type="predicted"/>
<evidence type="ECO:0000256" key="1">
    <source>
        <dbReference type="SAM" id="Phobius"/>
    </source>
</evidence>
<sequence>MLYDTVCMITFDIFTAVYLAQLTCYRNPCLPTTDHHPVSHTRVFTQSYITNLSSTRSVATRVLPLILGFVVLILLIVGSPTGLHLHPGLGLDFDLELCPPS</sequence>
<reference evidence="2" key="2">
    <citation type="submission" date="2023-06" db="EMBL/GenBank/DDBJ databases">
        <authorList>
            <consortium name="Lawrence Berkeley National Laboratory"/>
            <person name="Haridas S."/>
            <person name="Hensen N."/>
            <person name="Bonometti L."/>
            <person name="Westerberg I."/>
            <person name="Brannstrom I.O."/>
            <person name="Guillou S."/>
            <person name="Cros-Aarteil S."/>
            <person name="Calhoun S."/>
            <person name="Kuo A."/>
            <person name="Mondo S."/>
            <person name="Pangilinan J."/>
            <person name="Riley R."/>
            <person name="Labutti K."/>
            <person name="Andreopoulos B."/>
            <person name="Lipzen A."/>
            <person name="Chen C."/>
            <person name="Yanf M."/>
            <person name="Daum C."/>
            <person name="Ng V."/>
            <person name="Clum A."/>
            <person name="Steindorff A."/>
            <person name="Ohm R."/>
            <person name="Martin F."/>
            <person name="Silar P."/>
            <person name="Natvig D."/>
            <person name="Lalanne C."/>
            <person name="Gautier V."/>
            <person name="Ament-Velasquez S.L."/>
            <person name="Kruys A."/>
            <person name="Hutchinson M.I."/>
            <person name="Powell A.J."/>
            <person name="Barry K."/>
            <person name="Miller A.N."/>
            <person name="Grigoriev I.V."/>
            <person name="Debuchy R."/>
            <person name="Gladieux P."/>
            <person name="Thoren M.H."/>
            <person name="Johannesson H."/>
        </authorList>
    </citation>
    <scope>NUCLEOTIDE SEQUENCE</scope>
    <source>
        <strain evidence="2">CBS 560.94</strain>
    </source>
</reference>
<keyword evidence="1" id="KW-0812">Transmembrane</keyword>
<evidence type="ECO:0000313" key="3">
    <source>
        <dbReference type="Proteomes" id="UP001278500"/>
    </source>
</evidence>
<dbReference type="AlphaFoldDB" id="A0AAE0JIB8"/>
<gene>
    <name evidence="2" type="ORF">B0H65DRAFT_538939</name>
</gene>
<name>A0AAE0JIB8_9PEZI</name>
<comment type="caution">
    <text evidence="2">The sequence shown here is derived from an EMBL/GenBank/DDBJ whole genome shotgun (WGS) entry which is preliminary data.</text>
</comment>